<dbReference type="CDD" id="cd00801">
    <property type="entry name" value="INT_P4_C"/>
    <property type="match status" value="1"/>
</dbReference>
<keyword evidence="6" id="KW-1185">Reference proteome</keyword>
<dbReference type="PROSITE" id="PS51898">
    <property type="entry name" value="TYR_RECOMBINASE"/>
    <property type="match status" value="1"/>
</dbReference>
<comment type="caution">
    <text evidence="5">The sequence shown here is derived from an EMBL/GenBank/DDBJ whole genome shotgun (WGS) entry which is preliminary data.</text>
</comment>
<reference evidence="5 6" key="1">
    <citation type="submission" date="2023-09" db="EMBL/GenBank/DDBJ databases">
        <authorList>
            <person name="Rey-Velasco X."/>
        </authorList>
    </citation>
    <scope>NUCLEOTIDE SEQUENCE [LARGE SCALE GENOMIC DNA]</scope>
    <source>
        <strain evidence="5 6">W335</strain>
    </source>
</reference>
<keyword evidence="3" id="KW-0233">DNA recombination</keyword>
<keyword evidence="2" id="KW-0229">DNA integration</keyword>
<dbReference type="SUPFAM" id="SSF56349">
    <property type="entry name" value="DNA breaking-rejoining enzymes"/>
    <property type="match status" value="1"/>
</dbReference>
<evidence type="ECO:0000313" key="6">
    <source>
        <dbReference type="Proteomes" id="UP001251857"/>
    </source>
</evidence>
<proteinExistence type="inferred from homology"/>
<dbReference type="InterPro" id="IPR011010">
    <property type="entry name" value="DNA_brk_join_enz"/>
</dbReference>
<dbReference type="InterPro" id="IPR050808">
    <property type="entry name" value="Phage_Integrase"/>
</dbReference>
<comment type="similarity">
    <text evidence="1">Belongs to the 'phage' integrase family.</text>
</comment>
<evidence type="ECO:0000259" key="4">
    <source>
        <dbReference type="PROSITE" id="PS51898"/>
    </source>
</evidence>
<dbReference type="PANTHER" id="PTHR30629">
    <property type="entry name" value="PROPHAGE INTEGRASE"/>
    <property type="match status" value="1"/>
</dbReference>
<dbReference type="Pfam" id="PF00589">
    <property type="entry name" value="Phage_integrase"/>
    <property type="match status" value="1"/>
</dbReference>
<name>A0ABU3BXS5_9GAMM</name>
<evidence type="ECO:0000313" key="5">
    <source>
        <dbReference type="EMBL" id="MDT0634109.1"/>
    </source>
</evidence>
<dbReference type="EMBL" id="JAVRIB010000003">
    <property type="protein sequence ID" value="MDT0634109.1"/>
    <property type="molecule type" value="Genomic_DNA"/>
</dbReference>
<protein>
    <submittedName>
        <fullName evidence="5">Site-specific integrase</fullName>
    </submittedName>
</protein>
<dbReference type="Proteomes" id="UP001251857">
    <property type="component" value="Unassembled WGS sequence"/>
</dbReference>
<feature type="domain" description="Tyr recombinase" evidence="4">
    <location>
        <begin position="70"/>
        <end position="258"/>
    </location>
</feature>
<sequence>MADDVDTPMLARAIQLSMQRQHTKGPGSEIAHKLRRDFRRALEFAHEMGYRKPQPPMMPKRIIPPRRHNPQPAILDPTELGAFLRAVDAYQGSIEVVIALQISPHVFMRPGEIRNGLWTEVTLEGDDPRWVVPTSRMKRKNRANHIVPLSPYVVDRLRLLRDCNPGSPLMFPGRNHSDGRTISENSLLAAMTRMGYERGSTVTSHGFRHTATTLLNQFRDHHPGHADAIELQMAHTPDNLVRAVYHHAQYLEERRGMMHWWSAYLERLKAGIPDAHFN</sequence>
<gene>
    <name evidence="5" type="ORF">RM532_03985</name>
</gene>
<dbReference type="PANTHER" id="PTHR30629:SF2">
    <property type="entry name" value="PROPHAGE INTEGRASE INTS-RELATED"/>
    <property type="match status" value="1"/>
</dbReference>
<dbReference type="Gene3D" id="1.10.443.10">
    <property type="entry name" value="Intergrase catalytic core"/>
    <property type="match status" value="1"/>
</dbReference>
<evidence type="ECO:0000256" key="2">
    <source>
        <dbReference type="ARBA" id="ARBA00022908"/>
    </source>
</evidence>
<evidence type="ECO:0000256" key="3">
    <source>
        <dbReference type="ARBA" id="ARBA00023172"/>
    </source>
</evidence>
<dbReference type="InterPro" id="IPR013762">
    <property type="entry name" value="Integrase-like_cat_sf"/>
</dbReference>
<organism evidence="5 6">
    <name type="scientific">Spectribacter hydrogenoxidans</name>
    <dbReference type="NCBI Taxonomy" id="3075608"/>
    <lineage>
        <taxon>Bacteria</taxon>
        <taxon>Pseudomonadati</taxon>
        <taxon>Pseudomonadota</taxon>
        <taxon>Gammaproteobacteria</taxon>
        <taxon>Salinisphaerales</taxon>
        <taxon>Salinisphaeraceae</taxon>
        <taxon>Spectribacter</taxon>
    </lineage>
</organism>
<dbReference type="InterPro" id="IPR002104">
    <property type="entry name" value="Integrase_catalytic"/>
</dbReference>
<evidence type="ECO:0000256" key="1">
    <source>
        <dbReference type="ARBA" id="ARBA00008857"/>
    </source>
</evidence>
<accession>A0ABU3BXS5</accession>